<name>A0A1H3T421_9PSEU</name>
<evidence type="ECO:0000256" key="9">
    <source>
        <dbReference type="ARBA" id="ARBA00023235"/>
    </source>
</evidence>
<feature type="binding site" evidence="10">
    <location>
        <position position="114"/>
    </location>
    <ligand>
        <name>Mn(2+)</name>
        <dbReference type="ChEBI" id="CHEBI:29035"/>
    </ligand>
</feature>
<dbReference type="GO" id="GO:0005737">
    <property type="term" value="C:cytoplasm"/>
    <property type="evidence" value="ECO:0007669"/>
    <property type="project" value="UniProtKB-SubCell"/>
</dbReference>
<organism evidence="14 15">
    <name type="scientific">Saccharopolyspora shandongensis</name>
    <dbReference type="NCBI Taxonomy" id="418495"/>
    <lineage>
        <taxon>Bacteria</taxon>
        <taxon>Bacillati</taxon>
        <taxon>Actinomycetota</taxon>
        <taxon>Actinomycetes</taxon>
        <taxon>Pseudonocardiales</taxon>
        <taxon>Pseudonocardiaceae</taxon>
        <taxon>Saccharopolyspora</taxon>
    </lineage>
</organism>
<gene>
    <name evidence="10" type="primary">idi</name>
    <name evidence="14" type="ORF">SAMN05216215_107432</name>
</gene>
<dbReference type="RefSeq" id="WP_093277489.1">
    <property type="nucleotide sequence ID" value="NZ_FNOK01000074.1"/>
</dbReference>
<evidence type="ECO:0000259" key="13">
    <source>
        <dbReference type="PROSITE" id="PS51462"/>
    </source>
</evidence>
<dbReference type="GO" id="GO:0046872">
    <property type="term" value="F:metal ion binding"/>
    <property type="evidence" value="ECO:0007669"/>
    <property type="project" value="UniProtKB-KW"/>
</dbReference>
<keyword evidence="4 10" id="KW-0963">Cytoplasm</keyword>
<dbReference type="HAMAP" id="MF_00202">
    <property type="entry name" value="Idi"/>
    <property type="match status" value="1"/>
</dbReference>
<feature type="binding site" evidence="10">
    <location>
        <position position="30"/>
    </location>
    <ligand>
        <name>Mn(2+)</name>
        <dbReference type="ChEBI" id="CHEBI:29035"/>
    </ligand>
</feature>
<evidence type="ECO:0000256" key="3">
    <source>
        <dbReference type="ARBA" id="ARBA00012057"/>
    </source>
</evidence>
<dbReference type="SUPFAM" id="SSF55811">
    <property type="entry name" value="Nudix"/>
    <property type="match status" value="1"/>
</dbReference>
<feature type="binding site" evidence="10">
    <location>
        <position position="112"/>
    </location>
    <ligand>
        <name>Mn(2+)</name>
        <dbReference type="ChEBI" id="CHEBI:29035"/>
    </ligand>
</feature>
<dbReference type="FunFam" id="3.90.79.10:FF:000009">
    <property type="entry name" value="Isopentenyl-diphosphate Delta-isomerase"/>
    <property type="match status" value="1"/>
</dbReference>
<dbReference type="InterPro" id="IPR056375">
    <property type="entry name" value="Idi_bact"/>
</dbReference>
<evidence type="ECO:0000256" key="6">
    <source>
        <dbReference type="ARBA" id="ARBA00022842"/>
    </source>
</evidence>
<dbReference type="GO" id="GO:0008299">
    <property type="term" value="P:isoprenoid biosynthetic process"/>
    <property type="evidence" value="ECO:0007669"/>
    <property type="project" value="UniProtKB-UniRule"/>
</dbReference>
<evidence type="ECO:0000256" key="2">
    <source>
        <dbReference type="ARBA" id="ARBA00007579"/>
    </source>
</evidence>
<evidence type="ECO:0000256" key="11">
    <source>
        <dbReference type="PIRSR" id="PIRSR018427-1"/>
    </source>
</evidence>
<dbReference type="GO" id="GO:0004452">
    <property type="term" value="F:isopentenyl-diphosphate delta-isomerase activity"/>
    <property type="evidence" value="ECO:0007669"/>
    <property type="project" value="UniProtKB-UniRule"/>
</dbReference>
<comment type="similarity">
    <text evidence="2 10">Belongs to the IPP isomerase type 1 family.</text>
</comment>
<evidence type="ECO:0000256" key="5">
    <source>
        <dbReference type="ARBA" id="ARBA00022723"/>
    </source>
</evidence>
<comment type="pathway">
    <text evidence="1 10">Isoprenoid biosynthesis; dimethylallyl diphosphate biosynthesis; dimethylallyl diphosphate from isopentenyl diphosphate: step 1/1.</text>
</comment>
<dbReference type="EC" id="5.3.3.2" evidence="3 10"/>
<comment type="cofactor">
    <cofactor evidence="10">
        <name>Mg(2+)</name>
        <dbReference type="ChEBI" id="CHEBI:18420"/>
    </cofactor>
    <text evidence="10">Binds 1 Mg(2+) ion per subunit. The magnesium ion binds only when substrate is bound.</text>
</comment>
<evidence type="ECO:0000256" key="12">
    <source>
        <dbReference type="SAM" id="MobiDB-lite"/>
    </source>
</evidence>
<dbReference type="UniPathway" id="UPA00059">
    <property type="reaction ID" value="UER00104"/>
</dbReference>
<dbReference type="NCBIfam" id="TIGR02150">
    <property type="entry name" value="IPP_isom_1"/>
    <property type="match status" value="1"/>
</dbReference>
<dbReference type="Pfam" id="PF00293">
    <property type="entry name" value="NUDIX"/>
    <property type="match status" value="1"/>
</dbReference>
<feature type="binding site" evidence="10">
    <location>
        <position position="23"/>
    </location>
    <ligand>
        <name>Mn(2+)</name>
        <dbReference type="ChEBI" id="CHEBI:29035"/>
    </ligand>
</feature>
<dbReference type="CDD" id="cd02885">
    <property type="entry name" value="NUDIX_IPP_Isomerase"/>
    <property type="match status" value="1"/>
</dbReference>
<dbReference type="PANTHER" id="PTHR10885">
    <property type="entry name" value="ISOPENTENYL-DIPHOSPHATE DELTA-ISOMERASE"/>
    <property type="match status" value="1"/>
</dbReference>
<sequence length="192" mass="21075">MEQVVLLDESGNAIGVEDKATVHHRRTPLHLAFSCYVFNDRGEFLLTQRAHHKRTFPSVWTNTCCGHPAPAEDMKAAITRRLGEELGLTVHGLELVLPGFQYHATMPNGVVENEKCPVFVAFTGSTPEPNPDEVAETRWVDWAEFSSAVLAGESEVSPWCSLQVRQLTELGPEPARWPKGSPAGLPPAAHVS</sequence>
<dbReference type="InterPro" id="IPR000086">
    <property type="entry name" value="NUDIX_hydrolase_dom"/>
</dbReference>
<feature type="domain" description="Nudix hydrolase" evidence="13">
    <location>
        <begin position="28"/>
        <end position="162"/>
    </location>
</feature>
<reference evidence="15" key="1">
    <citation type="submission" date="2016-10" db="EMBL/GenBank/DDBJ databases">
        <authorList>
            <person name="Varghese N."/>
            <person name="Submissions S."/>
        </authorList>
    </citation>
    <scope>NUCLEOTIDE SEQUENCE [LARGE SCALE GENOMIC DNA]</scope>
    <source>
        <strain evidence="15">CGMCC 4.3530</strain>
    </source>
</reference>
<keyword evidence="6 10" id="KW-0460">Magnesium</keyword>
<evidence type="ECO:0000256" key="4">
    <source>
        <dbReference type="ARBA" id="ARBA00022490"/>
    </source>
</evidence>
<evidence type="ECO:0000256" key="8">
    <source>
        <dbReference type="ARBA" id="ARBA00023229"/>
    </source>
</evidence>
<dbReference type="InterPro" id="IPR015797">
    <property type="entry name" value="NUDIX_hydrolase-like_dom_sf"/>
</dbReference>
<evidence type="ECO:0000256" key="10">
    <source>
        <dbReference type="HAMAP-Rule" id="MF_00202"/>
    </source>
</evidence>
<keyword evidence="15" id="KW-1185">Reference proteome</keyword>
<feature type="binding site" evidence="10">
    <location>
        <position position="85"/>
    </location>
    <ligand>
        <name>Mg(2+)</name>
        <dbReference type="ChEBI" id="CHEBI:18420"/>
    </ligand>
</feature>
<dbReference type="InterPro" id="IPR011876">
    <property type="entry name" value="IsopentenylPP_isomerase_typ1"/>
</dbReference>
<comment type="subcellular location">
    <subcellularLocation>
        <location evidence="10">Cytoplasm</location>
    </subcellularLocation>
</comment>
<dbReference type="PROSITE" id="PS51462">
    <property type="entry name" value="NUDIX"/>
    <property type="match status" value="1"/>
</dbReference>
<feature type="region of interest" description="Disordered" evidence="12">
    <location>
        <begin position="172"/>
        <end position="192"/>
    </location>
</feature>
<evidence type="ECO:0000256" key="1">
    <source>
        <dbReference type="ARBA" id="ARBA00004826"/>
    </source>
</evidence>
<dbReference type="NCBIfam" id="NF002995">
    <property type="entry name" value="PRK03759.1"/>
    <property type="match status" value="1"/>
</dbReference>
<feature type="active site" evidence="10 11">
    <location>
        <position position="65"/>
    </location>
</feature>
<dbReference type="GO" id="GO:0050992">
    <property type="term" value="P:dimethylallyl diphosphate biosynthetic process"/>
    <property type="evidence" value="ECO:0007669"/>
    <property type="project" value="UniProtKB-UniRule"/>
</dbReference>
<dbReference type="OrthoDB" id="9809458at2"/>
<evidence type="ECO:0000313" key="14">
    <source>
        <dbReference type="EMBL" id="SDZ44475.1"/>
    </source>
</evidence>
<dbReference type="PANTHER" id="PTHR10885:SF0">
    <property type="entry name" value="ISOPENTENYL-DIPHOSPHATE DELTA-ISOMERASE"/>
    <property type="match status" value="1"/>
</dbReference>
<dbReference type="PIRSF" id="PIRSF018427">
    <property type="entry name" value="Isopntndiph_ism"/>
    <property type="match status" value="1"/>
</dbReference>
<keyword evidence="9 10" id="KW-0413">Isomerase</keyword>
<dbReference type="EMBL" id="FNOK01000074">
    <property type="protein sequence ID" value="SDZ44475.1"/>
    <property type="molecule type" value="Genomic_DNA"/>
</dbReference>
<keyword evidence="8 10" id="KW-0414">Isoprene biosynthesis</keyword>
<dbReference type="STRING" id="418495.SAMN05216215_107432"/>
<comment type="catalytic activity">
    <reaction evidence="10">
        <text>isopentenyl diphosphate = dimethylallyl diphosphate</text>
        <dbReference type="Rhea" id="RHEA:23284"/>
        <dbReference type="ChEBI" id="CHEBI:57623"/>
        <dbReference type="ChEBI" id="CHEBI:128769"/>
        <dbReference type="EC" id="5.3.3.2"/>
    </reaction>
</comment>
<keyword evidence="5 10" id="KW-0479">Metal-binding</keyword>
<dbReference type="AlphaFoldDB" id="A0A1H3T421"/>
<protein>
    <recommendedName>
        <fullName evidence="3 10">Isopentenyl-diphosphate Delta-isomerase</fullName>
        <shortName evidence="10">IPP isomerase</shortName>
        <ecNumber evidence="3 10">5.3.3.2</ecNumber>
    </recommendedName>
    <alternativeName>
        <fullName evidence="10">IPP:DMAPP isomerase</fullName>
    </alternativeName>
    <alternativeName>
        <fullName evidence="10">Isopentenyl pyrophosphate isomerase</fullName>
    </alternativeName>
</protein>
<evidence type="ECO:0000313" key="15">
    <source>
        <dbReference type="Proteomes" id="UP000199529"/>
    </source>
</evidence>
<comment type="function">
    <text evidence="10">Catalyzes the 1,3-allylic rearrangement of the homoallylic substrate isopentenyl (IPP) to its highly electrophilic allylic isomer, dimethylallyl diphosphate (DMAPP).</text>
</comment>
<comment type="cofactor">
    <cofactor evidence="10">
        <name>Mn(2+)</name>
        <dbReference type="ChEBI" id="CHEBI:29035"/>
    </cofactor>
    <text evidence="10">Binds 1 Mn(2+) ion per subunit.</text>
</comment>
<dbReference type="Proteomes" id="UP000199529">
    <property type="component" value="Unassembled WGS sequence"/>
</dbReference>
<feature type="active site" evidence="10 11">
    <location>
        <position position="114"/>
    </location>
</feature>
<evidence type="ECO:0000256" key="7">
    <source>
        <dbReference type="ARBA" id="ARBA00023211"/>
    </source>
</evidence>
<accession>A0A1H3T421</accession>
<proteinExistence type="inferred from homology"/>
<feature type="binding site" evidence="10">
    <location>
        <position position="67"/>
    </location>
    <ligand>
        <name>Mn(2+)</name>
        <dbReference type="ChEBI" id="CHEBI:29035"/>
    </ligand>
</feature>
<dbReference type="Gene3D" id="3.90.79.10">
    <property type="entry name" value="Nucleoside Triphosphate Pyrophosphohydrolase"/>
    <property type="match status" value="1"/>
</dbReference>
<keyword evidence="7 10" id="KW-0464">Manganese</keyword>